<sequence length="503" mass="55833">MRFVTEYNTSPLDAIHVPGPIAYVGVGDAGSGWGRCMGDEHVGQRMTRKGRVYLTCMTILRFIVTPSLSHAASYHDVVSLTETLVPNSSRSKPLVRPLLDQNDVLLVTVGFVLLSIVEVDEVYEIFSCNGFLVLNWDNQVLRWNASDFGGVSSTLLHTDHVFTPRIELFNTVGERDPFRENTAPVAVRDNGRTTWIPGNVFHVNCKLKLTKFPFDKQTCIVELVDIDFPPEMLSFVAVSSSVLLDFYSENGEWEVESTNVCTDVLKLPMESLSSIAVSLTLKRKPKFLVLSVLLPIVFLSLMNLLVFIIPKESGELKINFGVTVLLALTVFQSLVLDMLPPSSESMPLIISYIFILLSISVLSVVVSVFIVRLHHIAERKEKAQKAEANYKAALYRIGFLGPSISPPEKDLTSSNKLDAKKNSAGNAQSKHQDNAKGPKCQDQAKDPKSQEKPRPARLSVESKCKLELNRYRAIAKYIDRASLVLFSAVWVSVTVAYLAALLT</sequence>
<dbReference type="InterPro" id="IPR018000">
    <property type="entry name" value="Neurotransmitter_ion_chnl_CS"/>
</dbReference>
<dbReference type="SUPFAM" id="SSF90112">
    <property type="entry name" value="Neurotransmitter-gated ion-channel transmembrane pore"/>
    <property type="match status" value="1"/>
</dbReference>
<keyword evidence="2 6" id="KW-0812">Transmembrane</keyword>
<accession>A0AAV4J199</accession>
<dbReference type="CDD" id="cd18989">
    <property type="entry name" value="LGIC_ECD_cation"/>
    <property type="match status" value="1"/>
</dbReference>
<dbReference type="GO" id="GO:0004888">
    <property type="term" value="F:transmembrane signaling receptor activity"/>
    <property type="evidence" value="ECO:0007669"/>
    <property type="project" value="InterPro"/>
</dbReference>
<evidence type="ECO:0000256" key="4">
    <source>
        <dbReference type="ARBA" id="ARBA00023136"/>
    </source>
</evidence>
<comment type="subcellular location">
    <subcellularLocation>
        <location evidence="1">Membrane</location>
        <topology evidence="1">Multi-pass membrane protein</topology>
    </subcellularLocation>
</comment>
<feature type="transmembrane region" description="Helical" evidence="6">
    <location>
        <begin position="348"/>
        <end position="371"/>
    </location>
</feature>
<feature type="domain" description="Neurotransmitter-gated ion-channel ligand-binding" evidence="7">
    <location>
        <begin position="92"/>
        <end position="285"/>
    </location>
</feature>
<dbReference type="InterPro" id="IPR006202">
    <property type="entry name" value="Neur_chan_lig-bd"/>
</dbReference>
<dbReference type="Pfam" id="PF02932">
    <property type="entry name" value="Neur_chan_memb"/>
    <property type="match status" value="1"/>
</dbReference>
<feature type="transmembrane region" description="Helical" evidence="6">
    <location>
        <begin position="316"/>
        <end position="336"/>
    </location>
</feature>
<dbReference type="InterPro" id="IPR006201">
    <property type="entry name" value="Neur_channel"/>
</dbReference>
<keyword evidence="4 6" id="KW-0472">Membrane</keyword>
<proteinExistence type="predicted"/>
<dbReference type="Proteomes" id="UP000762676">
    <property type="component" value="Unassembled WGS sequence"/>
</dbReference>
<evidence type="ECO:0000256" key="3">
    <source>
        <dbReference type="ARBA" id="ARBA00022989"/>
    </source>
</evidence>
<feature type="transmembrane region" description="Helical" evidence="6">
    <location>
        <begin position="481"/>
        <end position="502"/>
    </location>
</feature>
<evidence type="ECO:0000259" key="8">
    <source>
        <dbReference type="Pfam" id="PF02932"/>
    </source>
</evidence>
<dbReference type="InterPro" id="IPR036734">
    <property type="entry name" value="Neur_chan_lig-bd_sf"/>
</dbReference>
<reference evidence="9 10" key="1">
    <citation type="journal article" date="2021" name="Elife">
        <title>Chloroplast acquisition without the gene transfer in kleptoplastic sea slugs, Plakobranchus ocellatus.</title>
        <authorList>
            <person name="Maeda T."/>
            <person name="Takahashi S."/>
            <person name="Yoshida T."/>
            <person name="Shimamura S."/>
            <person name="Takaki Y."/>
            <person name="Nagai Y."/>
            <person name="Toyoda A."/>
            <person name="Suzuki Y."/>
            <person name="Arimoto A."/>
            <person name="Ishii H."/>
            <person name="Satoh N."/>
            <person name="Nishiyama T."/>
            <person name="Hasebe M."/>
            <person name="Maruyama T."/>
            <person name="Minagawa J."/>
            <person name="Obokata J."/>
            <person name="Shigenobu S."/>
        </authorList>
    </citation>
    <scope>NUCLEOTIDE SEQUENCE [LARGE SCALE GENOMIC DNA]</scope>
</reference>
<dbReference type="InterPro" id="IPR006029">
    <property type="entry name" value="Neurotrans-gated_channel_TM"/>
</dbReference>
<dbReference type="Pfam" id="PF02931">
    <property type="entry name" value="Neur_chan_LBD"/>
    <property type="match status" value="1"/>
</dbReference>
<dbReference type="EMBL" id="BMAT01002863">
    <property type="protein sequence ID" value="GFS15703.1"/>
    <property type="molecule type" value="Genomic_DNA"/>
</dbReference>
<dbReference type="PANTHER" id="PTHR18945">
    <property type="entry name" value="NEUROTRANSMITTER GATED ION CHANNEL"/>
    <property type="match status" value="1"/>
</dbReference>
<dbReference type="PROSITE" id="PS00236">
    <property type="entry name" value="NEUROTR_ION_CHANNEL"/>
    <property type="match status" value="1"/>
</dbReference>
<dbReference type="CDD" id="cd19051">
    <property type="entry name" value="LGIC_TM_cation"/>
    <property type="match status" value="1"/>
</dbReference>
<name>A0AAV4J199_9GAST</name>
<dbReference type="GO" id="GO:0016020">
    <property type="term" value="C:membrane"/>
    <property type="evidence" value="ECO:0007669"/>
    <property type="project" value="UniProtKB-SubCell"/>
</dbReference>
<feature type="compositionally biased region" description="Basic and acidic residues" evidence="5">
    <location>
        <begin position="407"/>
        <end position="421"/>
    </location>
</feature>
<evidence type="ECO:0000313" key="10">
    <source>
        <dbReference type="Proteomes" id="UP000762676"/>
    </source>
</evidence>
<dbReference type="InterPro" id="IPR036719">
    <property type="entry name" value="Neuro-gated_channel_TM_sf"/>
</dbReference>
<feature type="domain" description="Neurotransmitter-gated ion-channel transmembrane" evidence="8">
    <location>
        <begin position="293"/>
        <end position="497"/>
    </location>
</feature>
<dbReference type="Gene3D" id="1.20.58.390">
    <property type="entry name" value="Neurotransmitter-gated ion-channel transmembrane domain"/>
    <property type="match status" value="1"/>
</dbReference>
<comment type="caution">
    <text evidence="9">The sequence shown here is derived from an EMBL/GenBank/DDBJ whole genome shotgun (WGS) entry which is preliminary data.</text>
</comment>
<evidence type="ECO:0000313" key="9">
    <source>
        <dbReference type="EMBL" id="GFS15703.1"/>
    </source>
</evidence>
<gene>
    <name evidence="9" type="ORF">ElyMa_001455400</name>
</gene>
<evidence type="ECO:0000256" key="2">
    <source>
        <dbReference type="ARBA" id="ARBA00022692"/>
    </source>
</evidence>
<evidence type="ECO:0000256" key="1">
    <source>
        <dbReference type="ARBA" id="ARBA00004141"/>
    </source>
</evidence>
<evidence type="ECO:0000256" key="6">
    <source>
        <dbReference type="SAM" id="Phobius"/>
    </source>
</evidence>
<keyword evidence="10" id="KW-1185">Reference proteome</keyword>
<keyword evidence="9" id="KW-0675">Receptor</keyword>
<protein>
    <submittedName>
        <fullName evidence="9">Neuronal acetylcholine receptor subunit alpha-3</fullName>
    </submittedName>
</protein>
<dbReference type="AlphaFoldDB" id="A0AAV4J199"/>
<dbReference type="SUPFAM" id="SSF63712">
    <property type="entry name" value="Nicotinic receptor ligand binding domain-like"/>
    <property type="match status" value="1"/>
</dbReference>
<dbReference type="Gene3D" id="2.70.170.10">
    <property type="entry name" value="Neurotransmitter-gated ion-channel ligand-binding domain"/>
    <property type="match status" value="1"/>
</dbReference>
<dbReference type="GO" id="GO:0005230">
    <property type="term" value="F:extracellular ligand-gated monoatomic ion channel activity"/>
    <property type="evidence" value="ECO:0007669"/>
    <property type="project" value="InterPro"/>
</dbReference>
<organism evidence="9 10">
    <name type="scientific">Elysia marginata</name>
    <dbReference type="NCBI Taxonomy" id="1093978"/>
    <lineage>
        <taxon>Eukaryota</taxon>
        <taxon>Metazoa</taxon>
        <taxon>Spiralia</taxon>
        <taxon>Lophotrochozoa</taxon>
        <taxon>Mollusca</taxon>
        <taxon>Gastropoda</taxon>
        <taxon>Heterobranchia</taxon>
        <taxon>Euthyneura</taxon>
        <taxon>Panpulmonata</taxon>
        <taxon>Sacoglossa</taxon>
        <taxon>Placobranchoidea</taxon>
        <taxon>Plakobranchidae</taxon>
        <taxon>Elysia</taxon>
    </lineage>
</organism>
<keyword evidence="3 6" id="KW-1133">Transmembrane helix</keyword>
<evidence type="ECO:0000256" key="5">
    <source>
        <dbReference type="SAM" id="MobiDB-lite"/>
    </source>
</evidence>
<feature type="region of interest" description="Disordered" evidence="5">
    <location>
        <begin position="406"/>
        <end position="459"/>
    </location>
</feature>
<evidence type="ECO:0000259" key="7">
    <source>
        <dbReference type="Pfam" id="PF02931"/>
    </source>
</evidence>
<feature type="transmembrane region" description="Helical" evidence="6">
    <location>
        <begin position="287"/>
        <end position="309"/>
    </location>
</feature>
<feature type="compositionally biased region" description="Basic and acidic residues" evidence="5">
    <location>
        <begin position="442"/>
        <end position="459"/>
    </location>
</feature>
<dbReference type="InterPro" id="IPR038050">
    <property type="entry name" value="Neuro_actylchol_rec"/>
</dbReference>